<dbReference type="AlphaFoldDB" id="A0A0W7WJ84"/>
<comment type="caution">
    <text evidence="2">The sequence shown here is derived from an EMBL/GenBank/DDBJ whole genome shotgun (WGS) entry which is preliminary data.</text>
</comment>
<name>A0A0W7WJ84_9RHOB</name>
<reference evidence="2 3" key="1">
    <citation type="submission" date="2015-12" db="EMBL/GenBank/DDBJ databases">
        <authorList>
            <person name="Shamseldin A."/>
            <person name="Moawad H."/>
            <person name="Abd El-Rahim W.M."/>
            <person name="Sadowsky M.J."/>
        </authorList>
    </citation>
    <scope>NUCLEOTIDE SEQUENCE [LARGE SCALE GENOMIC DNA]</scope>
    <source>
        <strain evidence="2 3">SJ5A-1</strain>
    </source>
</reference>
<keyword evidence="1" id="KW-0732">Signal</keyword>
<dbReference type="EMBL" id="LPXO01000006">
    <property type="protein sequence ID" value="KUF10617.1"/>
    <property type="molecule type" value="Genomic_DNA"/>
</dbReference>
<dbReference type="RefSeq" id="WP_058862456.1">
    <property type="nucleotide sequence ID" value="NZ_LPXO01000006.1"/>
</dbReference>
<dbReference type="STRING" id="1685382.AVJ23_12145"/>
<organism evidence="2 3">
    <name type="scientific">Pseudoponticoccus marisrubri</name>
    <dbReference type="NCBI Taxonomy" id="1685382"/>
    <lineage>
        <taxon>Bacteria</taxon>
        <taxon>Pseudomonadati</taxon>
        <taxon>Pseudomonadota</taxon>
        <taxon>Alphaproteobacteria</taxon>
        <taxon>Rhodobacterales</taxon>
        <taxon>Roseobacteraceae</taxon>
        <taxon>Pseudoponticoccus</taxon>
    </lineage>
</organism>
<sequence>MRSLALLLALLASGPAHALSCIGGDIASAFLSADESPDPWVVIDGRLSFDAALLPKGTFDEGAEAAGPTEIPARIAGRSLGREGFKQPFDQPVTLRVSCAGPWCGSATDAARYVAFLKRTAEGYMAFAGPCGGHLFQAPTEEQKQIVVTCFNGGPCQPAEF</sequence>
<protein>
    <submittedName>
        <fullName evidence="2">Uncharacterized protein</fullName>
    </submittedName>
</protein>
<dbReference type="OrthoDB" id="8451541at2"/>
<keyword evidence="3" id="KW-1185">Reference proteome</keyword>
<evidence type="ECO:0000313" key="2">
    <source>
        <dbReference type="EMBL" id="KUF10617.1"/>
    </source>
</evidence>
<evidence type="ECO:0000313" key="3">
    <source>
        <dbReference type="Proteomes" id="UP000054396"/>
    </source>
</evidence>
<gene>
    <name evidence="2" type="ORF">AVJ23_12145</name>
</gene>
<evidence type="ECO:0000256" key="1">
    <source>
        <dbReference type="SAM" id="SignalP"/>
    </source>
</evidence>
<feature type="signal peptide" evidence="1">
    <location>
        <begin position="1"/>
        <end position="18"/>
    </location>
</feature>
<accession>A0A0W7WJ84</accession>
<proteinExistence type="predicted"/>
<dbReference type="Proteomes" id="UP000054396">
    <property type="component" value="Unassembled WGS sequence"/>
</dbReference>
<feature type="chain" id="PRO_5006936373" evidence="1">
    <location>
        <begin position="19"/>
        <end position="161"/>
    </location>
</feature>